<reference evidence="1 2" key="1">
    <citation type="submission" date="2017-08" db="EMBL/GenBank/DDBJ databases">
        <title>Infants hospitalized years apart are colonized by the same room-sourced microbial strains.</title>
        <authorList>
            <person name="Brooks B."/>
            <person name="Olm M.R."/>
            <person name="Firek B.A."/>
            <person name="Baker R."/>
            <person name="Thomas B.C."/>
            <person name="Morowitz M.J."/>
            <person name="Banfield J.F."/>
        </authorList>
    </citation>
    <scope>NUCLEOTIDE SEQUENCE [LARGE SCALE GENOMIC DNA]</scope>
    <source>
        <strain evidence="1">S2_005_003_R2_41</strain>
    </source>
</reference>
<dbReference type="EMBL" id="QFPP01000568">
    <property type="protein sequence ID" value="PZQ63992.1"/>
    <property type="molecule type" value="Genomic_DNA"/>
</dbReference>
<evidence type="ECO:0008006" key="3">
    <source>
        <dbReference type="Google" id="ProtNLM"/>
    </source>
</evidence>
<gene>
    <name evidence="1" type="ORF">DI563_27145</name>
</gene>
<dbReference type="Proteomes" id="UP000249135">
    <property type="component" value="Unassembled WGS sequence"/>
</dbReference>
<evidence type="ECO:0000313" key="1">
    <source>
        <dbReference type="EMBL" id="PZQ63992.1"/>
    </source>
</evidence>
<proteinExistence type="predicted"/>
<evidence type="ECO:0000313" key="2">
    <source>
        <dbReference type="Proteomes" id="UP000249135"/>
    </source>
</evidence>
<accession>A0A2W5PE37</accession>
<dbReference type="AlphaFoldDB" id="A0A2W5PE37"/>
<name>A0A2W5PE37_VARPD</name>
<comment type="caution">
    <text evidence="1">The sequence shown here is derived from an EMBL/GenBank/DDBJ whole genome shotgun (WGS) entry which is preliminary data.</text>
</comment>
<protein>
    <recommendedName>
        <fullName evidence="3">GAF domain-containing protein</fullName>
    </recommendedName>
</protein>
<organism evidence="1 2">
    <name type="scientific">Variovorax paradoxus</name>
    <dbReference type="NCBI Taxonomy" id="34073"/>
    <lineage>
        <taxon>Bacteria</taxon>
        <taxon>Pseudomonadati</taxon>
        <taxon>Pseudomonadota</taxon>
        <taxon>Betaproteobacteria</taxon>
        <taxon>Burkholderiales</taxon>
        <taxon>Comamonadaceae</taxon>
        <taxon>Variovorax</taxon>
    </lineage>
</organism>
<sequence>MNFFDFEHNPASVQVEELDFAVVTARQRDRHVDPAISDVLRVIHDKMGMHFVFAAEVLVGAEPEPSRELSDAAQWYLFGSAFCRDMVMPHWMLPDAPIPTGCFTVPVVLADGRVVGVIYAPRFAADAGREQQLLRQVELSSQLIARRIDERNRPVATPRATGESATVTPIVEAQPQPEPAFAPQFEAIPRTWALAA</sequence>